<dbReference type="GeneID" id="25147465"/>
<dbReference type="PANTHER" id="PTHR30502">
    <property type="entry name" value="2-KETO-3-DEOXY-L-RHAMNONATE ALDOLASE"/>
    <property type="match status" value="1"/>
</dbReference>
<evidence type="ECO:0000313" key="6">
    <source>
        <dbReference type="Proteomes" id="UP000019024"/>
    </source>
</evidence>
<geneLocation type="plasmid" evidence="5">
    <name>unnamed</name>
</geneLocation>
<keyword evidence="3" id="KW-0456">Lyase</keyword>
<dbReference type="Gene3D" id="3.20.20.60">
    <property type="entry name" value="Phosphoenolpyruvate-binding domains"/>
    <property type="match status" value="1"/>
</dbReference>
<organism evidence="5 6">
    <name type="scientific">Halostagnicola larsenii XH-48</name>
    <dbReference type="NCBI Taxonomy" id="797299"/>
    <lineage>
        <taxon>Archaea</taxon>
        <taxon>Methanobacteriati</taxon>
        <taxon>Methanobacteriota</taxon>
        <taxon>Stenosarchaea group</taxon>
        <taxon>Halobacteria</taxon>
        <taxon>Halobacteriales</taxon>
        <taxon>Natrialbaceae</taxon>
        <taxon>Halostagnicola</taxon>
    </lineage>
</organism>
<proteinExistence type="inferred from homology"/>
<dbReference type="HOGENOM" id="CLU_059964_4_1_2"/>
<dbReference type="InterPro" id="IPR015813">
    <property type="entry name" value="Pyrv/PenolPyrv_kinase-like_dom"/>
</dbReference>
<dbReference type="OrthoDB" id="142679at2157"/>
<dbReference type="GO" id="GO:0046872">
    <property type="term" value="F:metal ion binding"/>
    <property type="evidence" value="ECO:0007669"/>
    <property type="project" value="UniProtKB-KW"/>
</dbReference>
<keyword evidence="2" id="KW-0479">Metal-binding</keyword>
<sequence>MDQRNSFREQVENGTPVYGARSSLFSPTVIEIYGELGFDFVWLDFEHMGPSPYDSTVFEELTRAAEVADIELFVRLPSGHPPLVRKVLDTGVRNILIPRVDTANEIREAVKASRFVYEGEPGERGMASGRSRTWGFADDYVATEDDAVYIGAMIEKTTAIDELEEILSVPELGFVFIGPSDLSVQMGHPTDKTHPDVIEQISEIETACRSADVPMGKIENDPDDVQKAVDDGYRIIRTGGDISSIRSTLESHLEKLEK</sequence>
<dbReference type="InterPro" id="IPR040442">
    <property type="entry name" value="Pyrv_kinase-like_dom_sf"/>
</dbReference>
<evidence type="ECO:0000259" key="4">
    <source>
        <dbReference type="Pfam" id="PF03328"/>
    </source>
</evidence>
<dbReference type="KEGG" id="hlr:HALLA_02110"/>
<dbReference type="SUPFAM" id="SSF51621">
    <property type="entry name" value="Phosphoenolpyruvate/pyruvate domain"/>
    <property type="match status" value="1"/>
</dbReference>
<dbReference type="InterPro" id="IPR050251">
    <property type="entry name" value="HpcH-HpaI_aldolase"/>
</dbReference>
<keyword evidence="5" id="KW-0614">Plasmid</keyword>
<dbReference type="AlphaFoldDB" id="W0JU58"/>
<dbReference type="RefSeq" id="WP_049954905.1">
    <property type="nucleotide sequence ID" value="NZ_CP007057.1"/>
</dbReference>
<evidence type="ECO:0000256" key="2">
    <source>
        <dbReference type="ARBA" id="ARBA00022723"/>
    </source>
</evidence>
<dbReference type="GO" id="GO:0016832">
    <property type="term" value="F:aldehyde-lyase activity"/>
    <property type="evidence" value="ECO:0007669"/>
    <property type="project" value="TreeGrafter"/>
</dbReference>
<evidence type="ECO:0000256" key="1">
    <source>
        <dbReference type="ARBA" id="ARBA00005568"/>
    </source>
</evidence>
<feature type="domain" description="HpcH/HpaI aldolase/citrate lyase" evidence="4">
    <location>
        <begin position="24"/>
        <end position="246"/>
    </location>
</feature>
<evidence type="ECO:0000313" key="5">
    <source>
        <dbReference type="EMBL" id="AHG02124.1"/>
    </source>
</evidence>
<dbReference type="eggNOG" id="arCOG04974">
    <property type="taxonomic scope" value="Archaea"/>
</dbReference>
<evidence type="ECO:0000256" key="3">
    <source>
        <dbReference type="ARBA" id="ARBA00023239"/>
    </source>
</evidence>
<dbReference type="Pfam" id="PF03328">
    <property type="entry name" value="HpcH_HpaI"/>
    <property type="match status" value="1"/>
</dbReference>
<dbReference type="GO" id="GO:0005737">
    <property type="term" value="C:cytoplasm"/>
    <property type="evidence" value="ECO:0007669"/>
    <property type="project" value="TreeGrafter"/>
</dbReference>
<dbReference type="Proteomes" id="UP000019024">
    <property type="component" value="Plasmid unnamed2"/>
</dbReference>
<dbReference type="PANTHER" id="PTHR30502:SF0">
    <property type="entry name" value="PHOSPHOENOLPYRUVATE CARBOXYLASE FAMILY PROTEIN"/>
    <property type="match status" value="1"/>
</dbReference>
<dbReference type="EMBL" id="CP007057">
    <property type="protein sequence ID" value="AHG02124.1"/>
    <property type="molecule type" value="Genomic_DNA"/>
</dbReference>
<protein>
    <recommendedName>
        <fullName evidence="4">HpcH/HpaI aldolase/citrate lyase domain-containing protein</fullName>
    </recommendedName>
</protein>
<gene>
    <name evidence="5" type="ORF">HALLA_02110</name>
</gene>
<comment type="similarity">
    <text evidence="1">Belongs to the HpcH/HpaI aldolase family.</text>
</comment>
<name>W0JU58_9EURY</name>
<keyword evidence="6" id="KW-1185">Reference proteome</keyword>
<reference evidence="5 6" key="1">
    <citation type="submission" date="2014-01" db="EMBL/GenBank/DDBJ databases">
        <authorList>
            <consortium name="DOE Joint Genome Institute"/>
            <person name="Anderson I."/>
            <person name="Huntemann M."/>
            <person name="Han J."/>
            <person name="Chen A."/>
            <person name="Kyrpides N."/>
            <person name="Mavromatis K."/>
            <person name="Markowitz V."/>
            <person name="Palaniappan K."/>
            <person name="Ivanova N."/>
            <person name="Schaumberg A."/>
            <person name="Pati A."/>
            <person name="Liolios K."/>
            <person name="Nordberg H.P."/>
            <person name="Cantor M.N."/>
            <person name="Hua S.X."/>
            <person name="Woyke T."/>
        </authorList>
    </citation>
    <scope>NUCLEOTIDE SEQUENCE [LARGE SCALE GENOMIC DNA]</scope>
    <source>
        <strain evidence="5 6">XH-48</strain>
        <plasmid evidence="6">2</plasmid>
    </source>
</reference>
<dbReference type="InterPro" id="IPR005000">
    <property type="entry name" value="Aldolase/citrate-lyase_domain"/>
</dbReference>
<accession>W0JU58</accession>